<evidence type="ECO:0000256" key="2">
    <source>
        <dbReference type="ARBA" id="ARBA00006000"/>
    </source>
</evidence>
<dbReference type="Gene3D" id="2.70.150.10">
    <property type="entry name" value="Calcium-transporting ATPase, cytoplasmic transduction domain A"/>
    <property type="match status" value="1"/>
</dbReference>
<gene>
    <name evidence="17" type="ORF">GX50_07686</name>
</gene>
<evidence type="ECO:0000256" key="7">
    <source>
        <dbReference type="ARBA" id="ARBA00022840"/>
    </source>
</evidence>
<feature type="transmembrane region" description="Helical" evidence="13">
    <location>
        <begin position="1232"/>
        <end position="1249"/>
    </location>
</feature>
<dbReference type="EMBL" id="PDND01000230">
    <property type="protein sequence ID" value="PGH29572.1"/>
    <property type="molecule type" value="Genomic_DNA"/>
</dbReference>
<dbReference type="STRING" id="73230.A0A2B7Z985"/>
<feature type="transmembrane region" description="Helical" evidence="13">
    <location>
        <begin position="552"/>
        <end position="576"/>
    </location>
</feature>
<evidence type="ECO:0000256" key="5">
    <source>
        <dbReference type="ARBA" id="ARBA00022723"/>
    </source>
</evidence>
<dbReference type="Gene3D" id="3.40.50.1000">
    <property type="entry name" value="HAD superfamily/HAD-like"/>
    <property type="match status" value="1"/>
</dbReference>
<evidence type="ECO:0000256" key="13">
    <source>
        <dbReference type="RuleBase" id="RU362082"/>
    </source>
</evidence>
<feature type="compositionally biased region" description="Acidic residues" evidence="14">
    <location>
        <begin position="91"/>
        <end position="103"/>
    </location>
</feature>
<dbReference type="InterPro" id="IPR023299">
    <property type="entry name" value="ATPase_P-typ_cyto_dom_N"/>
</dbReference>
<dbReference type="Proteomes" id="UP000226031">
    <property type="component" value="Unassembled WGS sequence"/>
</dbReference>
<organism evidence="17 18">
    <name type="scientific">[Emmonsia] crescens</name>
    <dbReference type="NCBI Taxonomy" id="73230"/>
    <lineage>
        <taxon>Eukaryota</taxon>
        <taxon>Fungi</taxon>
        <taxon>Dikarya</taxon>
        <taxon>Ascomycota</taxon>
        <taxon>Pezizomycotina</taxon>
        <taxon>Eurotiomycetes</taxon>
        <taxon>Eurotiomycetidae</taxon>
        <taxon>Onygenales</taxon>
        <taxon>Ajellomycetaceae</taxon>
        <taxon>Emergomyces</taxon>
    </lineage>
</organism>
<dbReference type="InterPro" id="IPR047821">
    <property type="entry name" value="P5B-type_ATPase"/>
</dbReference>
<feature type="transmembrane region" description="Helical" evidence="13">
    <location>
        <begin position="1079"/>
        <end position="1097"/>
    </location>
</feature>
<dbReference type="SUPFAM" id="SSF81653">
    <property type="entry name" value="Calcium ATPase, transduction domain A"/>
    <property type="match status" value="1"/>
</dbReference>
<dbReference type="GO" id="GO:0015662">
    <property type="term" value="F:P-type ion transporter activity"/>
    <property type="evidence" value="ECO:0007669"/>
    <property type="project" value="InterPro"/>
</dbReference>
<dbReference type="FunFam" id="1.20.1110.10:FF:000032">
    <property type="entry name" value="Cation-transporting ATPase"/>
    <property type="match status" value="1"/>
</dbReference>
<dbReference type="PANTHER" id="PTHR45630">
    <property type="entry name" value="CATION-TRANSPORTING ATPASE-RELATED"/>
    <property type="match status" value="1"/>
</dbReference>
<evidence type="ECO:0000256" key="9">
    <source>
        <dbReference type="ARBA" id="ARBA00022967"/>
    </source>
</evidence>
<dbReference type="PROSITE" id="PS00154">
    <property type="entry name" value="ATPASE_E1_E2"/>
    <property type="match status" value="1"/>
</dbReference>
<accession>A0A2B7Z985</accession>
<comment type="catalytic activity">
    <reaction evidence="12 13">
        <text>ATP + H2O = ADP + phosphate + H(+)</text>
        <dbReference type="Rhea" id="RHEA:13065"/>
        <dbReference type="ChEBI" id="CHEBI:15377"/>
        <dbReference type="ChEBI" id="CHEBI:15378"/>
        <dbReference type="ChEBI" id="CHEBI:30616"/>
        <dbReference type="ChEBI" id="CHEBI:43474"/>
        <dbReference type="ChEBI" id="CHEBI:456216"/>
    </reaction>
</comment>
<evidence type="ECO:0000256" key="12">
    <source>
        <dbReference type="ARBA" id="ARBA00049360"/>
    </source>
</evidence>
<dbReference type="GO" id="GO:0019829">
    <property type="term" value="F:ATPase-coupled monoatomic cation transmembrane transporter activity"/>
    <property type="evidence" value="ECO:0007669"/>
    <property type="project" value="UniProtKB-UniRule"/>
</dbReference>
<evidence type="ECO:0000259" key="15">
    <source>
        <dbReference type="Pfam" id="PF00122"/>
    </source>
</evidence>
<evidence type="ECO:0000256" key="8">
    <source>
        <dbReference type="ARBA" id="ARBA00022842"/>
    </source>
</evidence>
<keyword evidence="7 13" id="KW-0067">ATP-binding</keyword>
<keyword evidence="3" id="KW-0597">Phosphoprotein</keyword>
<keyword evidence="4 13" id="KW-0812">Transmembrane</keyword>
<dbReference type="GO" id="GO:0005524">
    <property type="term" value="F:ATP binding"/>
    <property type="evidence" value="ECO:0007669"/>
    <property type="project" value="UniProtKB-UniRule"/>
</dbReference>
<dbReference type="VEuPathDB" id="FungiDB:EMCG_02478"/>
<dbReference type="InterPro" id="IPR059000">
    <property type="entry name" value="ATPase_P-type_domA"/>
</dbReference>
<dbReference type="FunFam" id="3.40.1110.10:FF:000057">
    <property type="entry name" value="Cation-transporting ATPase"/>
    <property type="match status" value="1"/>
</dbReference>
<dbReference type="Gene3D" id="3.40.1110.10">
    <property type="entry name" value="Calcium-transporting ATPase, cytoplasmic domain N"/>
    <property type="match status" value="1"/>
</dbReference>
<feature type="transmembrane region" description="Helical" evidence="13">
    <location>
        <begin position="1269"/>
        <end position="1287"/>
    </location>
</feature>
<comment type="similarity">
    <text evidence="2 13">Belongs to the cation transport ATPase (P-type) (TC 3.A.3) family. Type V subfamily.</text>
</comment>
<dbReference type="NCBIfam" id="TIGR01657">
    <property type="entry name" value="P-ATPase-V"/>
    <property type="match status" value="1"/>
</dbReference>
<evidence type="ECO:0000259" key="16">
    <source>
        <dbReference type="Pfam" id="PF12409"/>
    </source>
</evidence>
<dbReference type="InterPro" id="IPR001757">
    <property type="entry name" value="P_typ_ATPase"/>
</dbReference>
<feature type="transmembrane region" description="Helical" evidence="13">
    <location>
        <begin position="1202"/>
        <end position="1220"/>
    </location>
</feature>
<dbReference type="GO" id="GO:0006874">
    <property type="term" value="P:intracellular calcium ion homeostasis"/>
    <property type="evidence" value="ECO:0007669"/>
    <property type="project" value="TreeGrafter"/>
</dbReference>
<dbReference type="PRINTS" id="PR00119">
    <property type="entry name" value="CATATPASE"/>
</dbReference>
<dbReference type="FunFam" id="2.70.150.10:FF:000057">
    <property type="entry name" value="Cation-transporting ATPase"/>
    <property type="match status" value="1"/>
</dbReference>
<dbReference type="GO" id="GO:0046872">
    <property type="term" value="F:metal ion binding"/>
    <property type="evidence" value="ECO:0007669"/>
    <property type="project" value="UniProtKB-UniRule"/>
</dbReference>
<dbReference type="InterPro" id="IPR018303">
    <property type="entry name" value="ATPase_P-typ_P_site"/>
</dbReference>
<dbReference type="InterPro" id="IPR008250">
    <property type="entry name" value="ATPase_P-typ_transduc_dom_A_sf"/>
</dbReference>
<dbReference type="SFLD" id="SFLDF00027">
    <property type="entry name" value="p-type_atpase"/>
    <property type="match status" value="1"/>
</dbReference>
<feature type="region of interest" description="Disordered" evidence="14">
    <location>
        <begin position="1"/>
        <end position="26"/>
    </location>
</feature>
<evidence type="ECO:0000256" key="10">
    <source>
        <dbReference type="ARBA" id="ARBA00022989"/>
    </source>
</evidence>
<feature type="domain" description="P-type ATPase A" evidence="15">
    <location>
        <begin position="405"/>
        <end position="535"/>
    </location>
</feature>
<evidence type="ECO:0000256" key="4">
    <source>
        <dbReference type="ARBA" id="ARBA00022692"/>
    </source>
</evidence>
<feature type="transmembrane region" description="Helical" evidence="13">
    <location>
        <begin position="367"/>
        <end position="387"/>
    </location>
</feature>
<dbReference type="Pfam" id="PF00122">
    <property type="entry name" value="E1-E2_ATPase"/>
    <property type="match status" value="1"/>
</dbReference>
<sequence>MARPESSTDGHTGSGPGPAFSYRRGSVRSRSASIISDVEMAHDEIYAGPMSESIPSSTASFVPRRSRRDSQLSFTYFRESPEVPEWAVADAADEDEDEDEDEGTNGYAEGYEIDIEEAPLSPSRHSMDSHARDSFDAPLLHRYDSTKDSTRRQSLGETMSQKIYVATEDLTAVIAGFNTSVSGYLAYLAICILSCGLGYLLFRWLPRWRVRLIGTPTPLCRCQWAAVEDQWAQFTVHEVVSQPYDRPLSTVFGAPTKEADAPMFDEEYDPVLPYLRFLDYRYIRFYYHTTEDRFLQCTGWKDPSWTSIKALRIGLTAEERDCREQVFGSNIIDIQQKSIPQIMIDEAFHPFYIFQVASLILWSMDAYYYYAACIFLISVFSITTTTIETRSTMKRLKEISHFECDVRVLRSGFWRSILSQDLVPGDVYEVSDPSLTQVPCDCLLLTGDCIVNESMLTVGESVPVAKTPATNEAFASLDISAPSVQPSVAKHSLFSGTRIIRARRPQDPKDDEAVALAMVIRTGFNTTKGALVRSMLFPKPSGFKFYRDSFRYISVMGIIAAFGFIASFINFIRLGLPWHTIIVRALDLITIVVPPALPATLSIGTNFALSRLKKEKIFCISPQRVNVGGKLNVVCFDKTGTLTEDGLDVLGVRVIRQPDLRFSDLLPESSSILPHQSYERDPTVDYHANRQILYTMATCHSLRMVDGELIGDPLDVKMFEFTGWSFEEGSHNATDMEVERDYVSPSIARPPADFAPDYNEHESNGKPFELGVLRSFEFVSQLRRSSVIARQFGDPGAFIFVKGAPECMKDICLPQSLPPDFEDLLSFYTHRGFRVIACATKHIQKLSWMKVQKLQRSEAESDLEFTGFIIFENKLKPSSKGVITELNQAHIRNIMCTGDNILTGVSVARECGIIDASSPCFVPRFVEGNIFDPNARLSWENTEDSDYLLDENTLSPIPTRGGTDLSVPYRDPKYSIAVSGDIFRWIVDYGSTEVLNKMLVRGQVFARMSPDEKHELVEKLQSLDYCCGFCGDGANDCGALKAADVGISLSEAEASVAAPFTSRVFDISCVPKVIREGRAALVTSFCCFKFMSLYSAIQFTSVSFLYASASNLGDFQFLFIDLLLILPIAIFMGWIGPSSTLCRKAPTSNLVSRKVLVPLIGQIGICIIMQLIAFETVQFQEWYIPPRRKSNDTNVKNSQNTALFLLSCFEYIFSGPVLSVGRPFRQPMTSNVPFVVTIIVTFLFSTYMLFEPARWLFNFMQLTEMSTWFKIWIMGLALLGFAIAWLGERQLFPRLARLVGRIHCWLHPDQAKQRRRYKILLEES</sequence>
<dbReference type="SFLD" id="SFLDG00002">
    <property type="entry name" value="C1.7:_P-type_atpase_like"/>
    <property type="match status" value="1"/>
</dbReference>
<feature type="transmembrane region" description="Helical" evidence="13">
    <location>
        <begin position="184"/>
        <end position="202"/>
    </location>
</feature>
<keyword evidence="8 13" id="KW-0460">Magnesium</keyword>
<feature type="compositionally biased region" description="Polar residues" evidence="14">
    <location>
        <begin position="1"/>
        <end position="11"/>
    </location>
</feature>
<dbReference type="InterPro" id="IPR023214">
    <property type="entry name" value="HAD_sf"/>
</dbReference>
<dbReference type="FunFam" id="3.40.50.1000:FF:000068">
    <property type="entry name" value="Cation-transporting ATPase"/>
    <property type="match status" value="1"/>
</dbReference>
<feature type="transmembrane region" description="Helical" evidence="13">
    <location>
        <begin position="1155"/>
        <end position="1174"/>
    </location>
</feature>
<keyword evidence="9 13" id="KW-1278">Translocase</keyword>
<feature type="domain" description="P5B-type ATPase N-terminal" evidence="16">
    <location>
        <begin position="168"/>
        <end position="288"/>
    </location>
</feature>
<proteinExistence type="inferred from homology"/>
<keyword evidence="11 13" id="KW-0472">Membrane</keyword>
<evidence type="ECO:0000256" key="11">
    <source>
        <dbReference type="ARBA" id="ARBA00023136"/>
    </source>
</evidence>
<keyword evidence="18" id="KW-1185">Reference proteome</keyword>
<dbReference type="Pfam" id="PF12409">
    <property type="entry name" value="P5-ATPase"/>
    <property type="match status" value="1"/>
</dbReference>
<evidence type="ECO:0000313" key="18">
    <source>
        <dbReference type="Proteomes" id="UP000226031"/>
    </source>
</evidence>
<evidence type="ECO:0000256" key="3">
    <source>
        <dbReference type="ARBA" id="ARBA00022553"/>
    </source>
</evidence>
<dbReference type="InterPro" id="IPR023298">
    <property type="entry name" value="ATPase_P-typ_TM_dom_sf"/>
</dbReference>
<dbReference type="SUPFAM" id="SSF56784">
    <property type="entry name" value="HAD-like"/>
    <property type="match status" value="1"/>
</dbReference>
<evidence type="ECO:0000313" key="17">
    <source>
        <dbReference type="EMBL" id="PGH29572.1"/>
    </source>
</evidence>
<feature type="transmembrane region" description="Helical" evidence="13">
    <location>
        <begin position="588"/>
        <end position="609"/>
    </location>
</feature>
<comment type="subcellular location">
    <subcellularLocation>
        <location evidence="1 13">Membrane</location>
        <topology evidence="1 13">Multi-pass membrane protein</topology>
    </subcellularLocation>
</comment>
<name>A0A2B7Z985_9EURO</name>
<dbReference type="GO" id="GO:0016887">
    <property type="term" value="F:ATP hydrolysis activity"/>
    <property type="evidence" value="ECO:0007669"/>
    <property type="project" value="InterPro"/>
</dbReference>
<evidence type="ECO:0000256" key="6">
    <source>
        <dbReference type="ARBA" id="ARBA00022741"/>
    </source>
</evidence>
<protein>
    <recommendedName>
        <fullName evidence="13">Cation-transporting ATPase</fullName>
        <ecNumber evidence="13">7.2.2.-</ecNumber>
    </recommendedName>
</protein>
<dbReference type="SFLD" id="SFLDS00003">
    <property type="entry name" value="Haloacid_Dehalogenase"/>
    <property type="match status" value="1"/>
</dbReference>
<keyword evidence="5 13" id="KW-0479">Metal-binding</keyword>
<feature type="transmembrane region" description="Helical" evidence="13">
    <location>
        <begin position="1117"/>
        <end position="1135"/>
    </location>
</feature>
<dbReference type="InterPro" id="IPR006544">
    <property type="entry name" value="P-type_TPase_V"/>
</dbReference>
<keyword evidence="6 13" id="KW-0547">Nucleotide-binding</keyword>
<reference evidence="17 18" key="1">
    <citation type="submission" date="2017-10" db="EMBL/GenBank/DDBJ databases">
        <title>Comparative genomics in systemic dimorphic fungi from Ajellomycetaceae.</title>
        <authorList>
            <person name="Munoz J.F."/>
            <person name="Mcewen J.G."/>
            <person name="Clay O.K."/>
            <person name="Cuomo C.A."/>
        </authorList>
    </citation>
    <scope>NUCLEOTIDE SEQUENCE [LARGE SCALE GENOMIC DNA]</scope>
    <source>
        <strain evidence="17 18">UAMH4076</strain>
    </source>
</reference>
<dbReference type="CDD" id="cd07542">
    <property type="entry name" value="P-type_ATPase_cation"/>
    <property type="match status" value="1"/>
</dbReference>
<feature type="transmembrane region" description="Helical" evidence="13">
    <location>
        <begin position="342"/>
        <end position="361"/>
    </location>
</feature>
<feature type="region of interest" description="Disordered" evidence="14">
    <location>
        <begin position="90"/>
        <end position="112"/>
    </location>
</feature>
<keyword evidence="10 13" id="KW-1133">Transmembrane helix</keyword>
<dbReference type="SUPFAM" id="SSF81665">
    <property type="entry name" value="Calcium ATPase, transmembrane domain M"/>
    <property type="match status" value="1"/>
</dbReference>
<evidence type="ECO:0000256" key="14">
    <source>
        <dbReference type="SAM" id="MobiDB-lite"/>
    </source>
</evidence>
<evidence type="ECO:0000256" key="1">
    <source>
        <dbReference type="ARBA" id="ARBA00004141"/>
    </source>
</evidence>
<comment type="caution">
    <text evidence="17">The sequence shown here is derived from an EMBL/GenBank/DDBJ whole genome shotgun (WGS) entry which is preliminary data.</text>
</comment>
<dbReference type="EC" id="7.2.2.-" evidence="13"/>
<dbReference type="InterPro" id="IPR047819">
    <property type="entry name" value="P5A-ATPase_N"/>
</dbReference>
<dbReference type="PANTHER" id="PTHR45630:SF8">
    <property type="entry name" value="CATION-TRANSPORTING ATPASE"/>
    <property type="match status" value="1"/>
</dbReference>
<dbReference type="SUPFAM" id="SSF81660">
    <property type="entry name" value="Metal cation-transporting ATPase, ATP-binding domain N"/>
    <property type="match status" value="1"/>
</dbReference>
<dbReference type="NCBIfam" id="TIGR01494">
    <property type="entry name" value="ATPase_P-type"/>
    <property type="match status" value="2"/>
</dbReference>
<dbReference type="InterPro" id="IPR036412">
    <property type="entry name" value="HAD-like_sf"/>
</dbReference>
<dbReference type="InterPro" id="IPR044492">
    <property type="entry name" value="P_typ_ATPase_HD_dom"/>
</dbReference>
<dbReference type="Gene3D" id="1.20.1110.10">
    <property type="entry name" value="Calcium-transporting ATPase, transmembrane domain"/>
    <property type="match status" value="1"/>
</dbReference>
<dbReference type="GO" id="GO:0016020">
    <property type="term" value="C:membrane"/>
    <property type="evidence" value="ECO:0007669"/>
    <property type="project" value="UniProtKB-SubCell"/>
</dbReference>